<evidence type="ECO:0000256" key="2">
    <source>
        <dbReference type="ARBA" id="ARBA00005967"/>
    </source>
</evidence>
<dbReference type="InterPro" id="IPR000829">
    <property type="entry name" value="DAGK"/>
</dbReference>
<dbReference type="GO" id="GO:0005524">
    <property type="term" value="F:ATP binding"/>
    <property type="evidence" value="ECO:0007669"/>
    <property type="project" value="UniProtKB-KW"/>
</dbReference>
<keyword evidence="10 19" id="KW-1133">Transmembrane helix</keyword>
<keyword evidence="8 20" id="KW-0418">Kinase</keyword>
<keyword evidence="13" id="KW-0594">Phospholipid biosynthesis</keyword>
<comment type="subcellular location">
    <subcellularLocation>
        <location evidence="1">Cell membrane</location>
        <topology evidence="1">Multi-pass membrane protein</topology>
    </subcellularLocation>
</comment>
<feature type="transmembrane region" description="Helical" evidence="19">
    <location>
        <begin position="53"/>
        <end position="74"/>
    </location>
</feature>
<dbReference type="GO" id="GO:0005886">
    <property type="term" value="C:plasma membrane"/>
    <property type="evidence" value="ECO:0007669"/>
    <property type="project" value="UniProtKB-SubCell"/>
</dbReference>
<feature type="transmembrane region" description="Helical" evidence="19">
    <location>
        <begin position="95"/>
        <end position="119"/>
    </location>
</feature>
<evidence type="ECO:0000256" key="10">
    <source>
        <dbReference type="ARBA" id="ARBA00022989"/>
    </source>
</evidence>
<keyword evidence="6 19" id="KW-0812">Transmembrane</keyword>
<evidence type="ECO:0000256" key="11">
    <source>
        <dbReference type="ARBA" id="ARBA00023098"/>
    </source>
</evidence>
<dbReference type="RefSeq" id="WP_176228823.1">
    <property type="nucleotide sequence ID" value="NZ_FXAZ01000001.1"/>
</dbReference>
<evidence type="ECO:0000256" key="12">
    <source>
        <dbReference type="ARBA" id="ARBA00023136"/>
    </source>
</evidence>
<evidence type="ECO:0000256" key="4">
    <source>
        <dbReference type="ARBA" id="ARBA00022516"/>
    </source>
</evidence>
<dbReference type="Pfam" id="PF01219">
    <property type="entry name" value="DAGK_prokar"/>
    <property type="match status" value="1"/>
</dbReference>
<keyword evidence="11" id="KW-0443">Lipid metabolism</keyword>
<sequence length="124" mass="13919">MKRPWRDTFYVAVEGIVYAFNTQRNMKVHAIITFMVILLGIVARLSWMEWLWIMAAIAMVFAMELMNTAVEAVVDLVMPDPHPLAKIAKDTAAGAVFITAVFAVLVGVVIFAKPLFYIARTMLL</sequence>
<evidence type="ECO:0000256" key="14">
    <source>
        <dbReference type="ARBA" id="ARBA00023264"/>
    </source>
</evidence>
<feature type="binding site" evidence="17">
    <location>
        <begin position="89"/>
        <end position="90"/>
    </location>
    <ligand>
        <name>ATP</name>
        <dbReference type="ChEBI" id="CHEBI:30616"/>
    </ligand>
</feature>
<evidence type="ECO:0000313" key="20">
    <source>
        <dbReference type="EMBL" id="SMG12714.1"/>
    </source>
</evidence>
<feature type="transmembrane region" description="Helical" evidence="19">
    <location>
        <begin position="28"/>
        <end position="47"/>
    </location>
</feature>
<dbReference type="PANTHER" id="PTHR34299">
    <property type="entry name" value="DIACYLGLYCEROL KINASE"/>
    <property type="match status" value="1"/>
</dbReference>
<evidence type="ECO:0000256" key="15">
    <source>
        <dbReference type="PIRSR" id="PIRSR600829-1"/>
    </source>
</evidence>
<evidence type="ECO:0000256" key="3">
    <source>
        <dbReference type="ARBA" id="ARBA00022475"/>
    </source>
</evidence>
<keyword evidence="3" id="KW-1003">Cell membrane</keyword>
<dbReference type="InterPro" id="IPR036945">
    <property type="entry name" value="DAGK_sf"/>
</dbReference>
<dbReference type="PANTHER" id="PTHR34299:SF1">
    <property type="entry name" value="DIACYLGLYCEROL KINASE"/>
    <property type="match status" value="1"/>
</dbReference>
<name>A0A1X7IEQ7_9BACL</name>
<dbReference type="Gene3D" id="1.10.287.3610">
    <property type="match status" value="1"/>
</dbReference>
<keyword evidence="9 17" id="KW-0067">ATP-binding</keyword>
<evidence type="ECO:0000256" key="1">
    <source>
        <dbReference type="ARBA" id="ARBA00004651"/>
    </source>
</evidence>
<dbReference type="STRING" id="1852522.SAMN06295960_0345"/>
<evidence type="ECO:0000256" key="8">
    <source>
        <dbReference type="ARBA" id="ARBA00022777"/>
    </source>
</evidence>
<evidence type="ECO:0000313" key="21">
    <source>
        <dbReference type="Proteomes" id="UP000193834"/>
    </source>
</evidence>
<evidence type="ECO:0000256" key="19">
    <source>
        <dbReference type="SAM" id="Phobius"/>
    </source>
</evidence>
<dbReference type="Proteomes" id="UP000193834">
    <property type="component" value="Unassembled WGS sequence"/>
</dbReference>
<dbReference type="PROSITE" id="PS01069">
    <property type="entry name" value="DAGK_PROKAR"/>
    <property type="match status" value="1"/>
</dbReference>
<dbReference type="EMBL" id="FXAZ01000001">
    <property type="protein sequence ID" value="SMG12714.1"/>
    <property type="molecule type" value="Genomic_DNA"/>
</dbReference>
<keyword evidence="5" id="KW-0808">Transferase</keyword>
<protein>
    <submittedName>
        <fullName evidence="20">Undecaprenol kinase</fullName>
    </submittedName>
</protein>
<keyword evidence="18" id="KW-0460">Magnesium</keyword>
<dbReference type="AlphaFoldDB" id="A0A1X7IEQ7"/>
<dbReference type="InterPro" id="IPR033717">
    <property type="entry name" value="UDPK"/>
</dbReference>
<evidence type="ECO:0000256" key="13">
    <source>
        <dbReference type="ARBA" id="ARBA00023209"/>
    </source>
</evidence>
<keyword evidence="4" id="KW-0444">Lipid biosynthesis</keyword>
<gene>
    <name evidence="20" type="ORF">SAMN06295960_0345</name>
</gene>
<keyword evidence="7 17" id="KW-0547">Nucleotide-binding</keyword>
<comment type="similarity">
    <text evidence="2">Belongs to the bacterial diacylglycerol kinase family.</text>
</comment>
<organism evidence="20 21">
    <name type="scientific">Paenibacillus aquistagni</name>
    <dbReference type="NCBI Taxonomy" id="1852522"/>
    <lineage>
        <taxon>Bacteria</taxon>
        <taxon>Bacillati</taxon>
        <taxon>Bacillota</taxon>
        <taxon>Bacilli</taxon>
        <taxon>Bacillales</taxon>
        <taxon>Paenibacillaceae</taxon>
        <taxon>Paenibacillus</taxon>
    </lineage>
</organism>
<dbReference type="GO" id="GO:0016301">
    <property type="term" value="F:kinase activity"/>
    <property type="evidence" value="ECO:0007669"/>
    <property type="project" value="UniProtKB-KW"/>
</dbReference>
<keyword evidence="12 19" id="KW-0472">Membrane</keyword>
<keyword evidence="14" id="KW-1208">Phospholipid metabolism</keyword>
<evidence type="ECO:0000256" key="9">
    <source>
        <dbReference type="ARBA" id="ARBA00022840"/>
    </source>
</evidence>
<evidence type="ECO:0000256" key="6">
    <source>
        <dbReference type="ARBA" id="ARBA00022692"/>
    </source>
</evidence>
<feature type="binding site" evidence="18">
    <location>
        <position position="71"/>
    </location>
    <ligand>
        <name>a divalent metal cation</name>
        <dbReference type="ChEBI" id="CHEBI:60240"/>
    </ligand>
</feature>
<reference evidence="20 21" key="1">
    <citation type="submission" date="2017-04" db="EMBL/GenBank/DDBJ databases">
        <authorList>
            <person name="Afonso C.L."/>
            <person name="Miller P.J."/>
            <person name="Scott M.A."/>
            <person name="Spackman E."/>
            <person name="Goraichik I."/>
            <person name="Dimitrov K.M."/>
            <person name="Suarez D.L."/>
            <person name="Swayne D.E."/>
        </authorList>
    </citation>
    <scope>NUCLEOTIDE SEQUENCE [LARGE SCALE GENOMIC DNA]</scope>
    <source>
        <strain evidence="20 21">11</strain>
    </source>
</reference>
<dbReference type="GO" id="GO:0008654">
    <property type="term" value="P:phospholipid biosynthetic process"/>
    <property type="evidence" value="ECO:0007669"/>
    <property type="project" value="UniProtKB-KW"/>
</dbReference>
<proteinExistence type="inferred from homology"/>
<feature type="active site" description="Proton acceptor" evidence="15">
    <location>
        <position position="64"/>
    </location>
</feature>
<keyword evidence="18" id="KW-0479">Metal-binding</keyword>
<accession>A0A1X7IEQ7</accession>
<evidence type="ECO:0000256" key="18">
    <source>
        <dbReference type="PIRSR" id="PIRSR600829-4"/>
    </source>
</evidence>
<comment type="cofactor">
    <cofactor evidence="18">
        <name>Mg(2+)</name>
        <dbReference type="ChEBI" id="CHEBI:18420"/>
    </cofactor>
    <text evidence="18">Mn(2+), Zn(2+), Cd(2+) and Co(2+) support activity to lesser extents.</text>
</comment>
<feature type="binding site" evidence="16">
    <location>
        <position position="64"/>
    </location>
    <ligand>
        <name>substrate</name>
    </ligand>
</feature>
<feature type="binding site" evidence="17">
    <location>
        <position position="71"/>
    </location>
    <ligand>
        <name>ATP</name>
        <dbReference type="ChEBI" id="CHEBI:30616"/>
    </ligand>
</feature>
<evidence type="ECO:0000256" key="5">
    <source>
        <dbReference type="ARBA" id="ARBA00022679"/>
    </source>
</evidence>
<evidence type="ECO:0000256" key="16">
    <source>
        <dbReference type="PIRSR" id="PIRSR600829-2"/>
    </source>
</evidence>
<evidence type="ECO:0000256" key="7">
    <source>
        <dbReference type="ARBA" id="ARBA00022741"/>
    </source>
</evidence>
<keyword evidence="21" id="KW-1185">Reference proteome</keyword>
<evidence type="ECO:0000256" key="17">
    <source>
        <dbReference type="PIRSR" id="PIRSR600829-3"/>
    </source>
</evidence>
<dbReference type="GO" id="GO:0046872">
    <property type="term" value="F:metal ion binding"/>
    <property type="evidence" value="ECO:0007669"/>
    <property type="project" value="UniProtKB-KW"/>
</dbReference>
<dbReference type="CDD" id="cd14265">
    <property type="entry name" value="UDPK_IM_like"/>
    <property type="match status" value="1"/>
</dbReference>